<dbReference type="SMART" id="SM00220">
    <property type="entry name" value="S_TKc"/>
    <property type="match status" value="1"/>
</dbReference>
<dbReference type="FunFam" id="3.30.60.20:FF:000024">
    <property type="entry name" value="Protein kinase C epsilon"/>
    <property type="match status" value="1"/>
</dbReference>
<evidence type="ECO:0000256" key="7">
    <source>
        <dbReference type="ARBA" id="ARBA00022737"/>
    </source>
</evidence>
<dbReference type="SUPFAM" id="SSF57889">
    <property type="entry name" value="Cysteine-rich domain"/>
    <property type="match status" value="1"/>
</dbReference>
<evidence type="ECO:0000256" key="10">
    <source>
        <dbReference type="ARBA" id="ARBA00022777"/>
    </source>
</evidence>
<evidence type="ECO:0000256" key="6">
    <source>
        <dbReference type="ARBA" id="ARBA00022723"/>
    </source>
</evidence>
<dbReference type="InterPro" id="IPR017892">
    <property type="entry name" value="Pkinase_C"/>
</dbReference>
<evidence type="ECO:0000256" key="4">
    <source>
        <dbReference type="ARBA" id="ARBA00022553"/>
    </source>
</evidence>
<evidence type="ECO:0000256" key="17">
    <source>
        <dbReference type="PROSITE-ProRule" id="PRU10141"/>
    </source>
</evidence>
<dbReference type="Gene3D" id="3.30.60.20">
    <property type="match status" value="1"/>
</dbReference>
<organism evidence="21 22">
    <name type="scientific">Grus japonensis</name>
    <name type="common">Japanese crane</name>
    <name type="synonym">Red-crowned crane</name>
    <dbReference type="NCBI Taxonomy" id="30415"/>
    <lineage>
        <taxon>Eukaryota</taxon>
        <taxon>Metazoa</taxon>
        <taxon>Chordata</taxon>
        <taxon>Craniata</taxon>
        <taxon>Vertebrata</taxon>
        <taxon>Euteleostomi</taxon>
        <taxon>Archelosauria</taxon>
        <taxon>Archosauria</taxon>
        <taxon>Dinosauria</taxon>
        <taxon>Saurischia</taxon>
        <taxon>Theropoda</taxon>
        <taxon>Coelurosauria</taxon>
        <taxon>Aves</taxon>
        <taxon>Neognathae</taxon>
        <taxon>Neoaves</taxon>
        <taxon>Gruiformes</taxon>
        <taxon>Gruidae</taxon>
        <taxon>Grus</taxon>
    </lineage>
</organism>
<evidence type="ECO:0000313" key="21">
    <source>
        <dbReference type="EMBL" id="GAB0191087.1"/>
    </source>
</evidence>
<dbReference type="InterPro" id="IPR017441">
    <property type="entry name" value="Protein_kinase_ATP_BS"/>
</dbReference>
<dbReference type="FunFam" id="1.10.510.10:FF:000126">
    <property type="entry name" value="Protein kinase C epsilon"/>
    <property type="match status" value="1"/>
</dbReference>
<keyword evidence="3" id="KW-0723">Serine/threonine-protein kinase</keyword>
<feature type="binding site" evidence="17">
    <location>
        <position position="137"/>
    </location>
    <ligand>
        <name>ATP</name>
        <dbReference type="ChEBI" id="CHEBI:30616"/>
    </ligand>
</feature>
<dbReference type="InterPro" id="IPR034665">
    <property type="entry name" value="nPKC_eta"/>
</dbReference>
<dbReference type="PANTHER" id="PTHR24351">
    <property type="entry name" value="RIBOSOMAL PROTEIN S6 KINASE"/>
    <property type="match status" value="1"/>
</dbReference>
<dbReference type="GO" id="GO:0005524">
    <property type="term" value="F:ATP binding"/>
    <property type="evidence" value="ECO:0007669"/>
    <property type="project" value="UniProtKB-UniRule"/>
</dbReference>
<keyword evidence="4" id="KW-0597">Phosphoprotein</keyword>
<dbReference type="Pfam" id="PF00130">
    <property type="entry name" value="C1_1"/>
    <property type="match status" value="1"/>
</dbReference>
<evidence type="ECO:0000256" key="13">
    <source>
        <dbReference type="ARBA" id="ARBA00022840"/>
    </source>
</evidence>
<sequence>MRRRVHQVNGHKFMATYLRQPTYCSHCREFIWGVFGKQGYQCQVCTCVVHKRCHHLIVTACTCQNNTNKTDLKKLVSRSTLRHQGKGSLKDGNNVSESSVSKLGIKDLTFLRVLGKGSFGKVMLAKMKESGQLYAVKVLKKDVILQDDDVECTMTEKRILSLARNHPFLTKLYCCFQTPDRLFFVMEFVNGGDLMFHIQKSRRFDEDRARFYAAEIISALMFLHERGIIYRQSARASESRDLKLDNVLLDYEGHCKLADFGMCKEGIHDGITTATFCGTPDYIAPEILQEMLYGPDVDWWAMGVLLYEMLCGHAPFEAENEDDLFEAILNDEVVYPTWLQQDAVAILKAFMTKNPNMRLGSPGLGGENAILRHPYFKDLDWDLLNQRQMEPPFRPRIKSKDDVSNFDPDFIKEEPILTPIEEGILPMINQDEFRNFSFTSPELKQ</sequence>
<dbReference type="GO" id="GO:0004697">
    <property type="term" value="F:diacylglycerol-dependent serine/threonine kinase activity"/>
    <property type="evidence" value="ECO:0007669"/>
    <property type="project" value="UniProtKB-EC"/>
</dbReference>
<evidence type="ECO:0000259" key="20">
    <source>
        <dbReference type="PROSITE" id="PS51285"/>
    </source>
</evidence>
<dbReference type="PROSITE" id="PS50011">
    <property type="entry name" value="PROTEIN_KINASE_DOM"/>
    <property type="match status" value="1"/>
</dbReference>
<evidence type="ECO:0000256" key="14">
    <source>
        <dbReference type="ARBA" id="ARBA00072118"/>
    </source>
</evidence>
<dbReference type="Pfam" id="PF00069">
    <property type="entry name" value="Pkinase"/>
    <property type="match status" value="1"/>
</dbReference>
<dbReference type="PRINTS" id="PR00008">
    <property type="entry name" value="DAGPEDOMAIN"/>
</dbReference>
<comment type="similarity">
    <text evidence="1">Belongs to the protein kinase superfamily. AGC Ser/Thr protein kinase family. PKC subfamily.</text>
</comment>
<evidence type="ECO:0000313" key="22">
    <source>
        <dbReference type="Proteomes" id="UP001623348"/>
    </source>
</evidence>
<feature type="domain" description="Phorbol-ester/DAG-type" evidence="19">
    <location>
        <begin position="10"/>
        <end position="61"/>
    </location>
</feature>
<evidence type="ECO:0000256" key="3">
    <source>
        <dbReference type="ARBA" id="ARBA00022527"/>
    </source>
</evidence>
<keyword evidence="22" id="KW-1185">Reference proteome</keyword>
<keyword evidence="13 17" id="KW-0067">ATP-binding</keyword>
<dbReference type="GO" id="GO:0030154">
    <property type="term" value="P:cell differentiation"/>
    <property type="evidence" value="ECO:0007669"/>
    <property type="project" value="UniProtKB-KW"/>
</dbReference>
<protein>
    <recommendedName>
        <fullName evidence="14">Protein kinase C eta type</fullName>
        <ecNumber evidence="2">2.7.11.13</ecNumber>
    </recommendedName>
    <alternativeName>
        <fullName evidence="15">PKC-L</fullName>
    </alternativeName>
    <alternativeName>
        <fullName evidence="16">nPKC-eta</fullName>
    </alternativeName>
</protein>
<dbReference type="PROSITE" id="PS50081">
    <property type="entry name" value="ZF_DAG_PE_2"/>
    <property type="match status" value="1"/>
</dbReference>
<dbReference type="InterPro" id="IPR046349">
    <property type="entry name" value="C1-like_sf"/>
</dbReference>
<dbReference type="PROSITE" id="PS51285">
    <property type="entry name" value="AGC_KINASE_CTER"/>
    <property type="match status" value="1"/>
</dbReference>
<evidence type="ECO:0000256" key="12">
    <source>
        <dbReference type="ARBA" id="ARBA00022833"/>
    </source>
</evidence>
<dbReference type="InterPro" id="IPR011009">
    <property type="entry name" value="Kinase-like_dom_sf"/>
</dbReference>
<dbReference type="AlphaFoldDB" id="A0ABC9X124"/>
<dbReference type="Pfam" id="PF00433">
    <property type="entry name" value="Pkinase_C"/>
    <property type="match status" value="1"/>
</dbReference>
<keyword evidence="6" id="KW-0479">Metal-binding</keyword>
<dbReference type="EC" id="2.7.11.13" evidence="2"/>
<dbReference type="SMART" id="SM00109">
    <property type="entry name" value="C1"/>
    <property type="match status" value="1"/>
</dbReference>
<dbReference type="SMART" id="SM00133">
    <property type="entry name" value="S_TK_X"/>
    <property type="match status" value="1"/>
</dbReference>
<dbReference type="InterPro" id="IPR000719">
    <property type="entry name" value="Prot_kinase_dom"/>
</dbReference>
<dbReference type="GO" id="GO:0008270">
    <property type="term" value="F:zinc ion binding"/>
    <property type="evidence" value="ECO:0007669"/>
    <property type="project" value="UniProtKB-KW"/>
</dbReference>
<dbReference type="InterPro" id="IPR000961">
    <property type="entry name" value="AGC-kinase_C"/>
</dbReference>
<dbReference type="EMBL" id="BAAFJT010000005">
    <property type="protein sequence ID" value="GAB0191087.1"/>
    <property type="molecule type" value="Genomic_DNA"/>
</dbReference>
<dbReference type="FunFam" id="3.30.200.20:FF:000080">
    <property type="entry name" value="Protein kinase C"/>
    <property type="match status" value="1"/>
</dbReference>
<reference evidence="21 22" key="1">
    <citation type="submission" date="2024-06" db="EMBL/GenBank/DDBJ databases">
        <title>The draft genome of Grus japonensis, version 3.</title>
        <authorList>
            <person name="Nabeshima K."/>
            <person name="Suzuki S."/>
            <person name="Onuma M."/>
        </authorList>
    </citation>
    <scope>NUCLEOTIDE SEQUENCE [LARGE SCALE GENOMIC DNA]</scope>
    <source>
        <strain evidence="21 22">451A</strain>
    </source>
</reference>
<dbReference type="InterPro" id="IPR020454">
    <property type="entry name" value="DAG/PE-bd"/>
</dbReference>
<evidence type="ECO:0000256" key="16">
    <source>
        <dbReference type="ARBA" id="ARBA00080536"/>
    </source>
</evidence>
<keyword evidence="9" id="KW-0863">Zinc-finger</keyword>
<dbReference type="PROSITE" id="PS00107">
    <property type="entry name" value="PROTEIN_KINASE_ATP"/>
    <property type="match status" value="1"/>
</dbReference>
<feature type="domain" description="Protein kinase" evidence="18">
    <location>
        <begin position="108"/>
        <end position="376"/>
    </location>
</feature>
<evidence type="ECO:0000256" key="5">
    <source>
        <dbReference type="ARBA" id="ARBA00022679"/>
    </source>
</evidence>
<keyword evidence="7" id="KW-0677">Repeat</keyword>
<dbReference type="CDD" id="cd20835">
    <property type="entry name" value="C1_nPKC_epsilon-like_rpt1"/>
    <property type="match status" value="1"/>
</dbReference>
<gene>
    <name evidence="21" type="ORF">GRJ2_001574000</name>
</gene>
<dbReference type="Proteomes" id="UP001623348">
    <property type="component" value="Unassembled WGS sequence"/>
</dbReference>
<feature type="domain" description="AGC-kinase C-terminal" evidence="20">
    <location>
        <begin position="377"/>
        <end position="445"/>
    </location>
</feature>
<comment type="caution">
    <text evidence="21">The sequence shown here is derived from an EMBL/GenBank/DDBJ whole genome shotgun (WGS) entry which is preliminary data.</text>
</comment>
<evidence type="ECO:0000256" key="1">
    <source>
        <dbReference type="ARBA" id="ARBA00005490"/>
    </source>
</evidence>
<dbReference type="SUPFAM" id="SSF56112">
    <property type="entry name" value="Protein kinase-like (PK-like)"/>
    <property type="match status" value="1"/>
</dbReference>
<evidence type="ECO:0000259" key="19">
    <source>
        <dbReference type="PROSITE" id="PS50081"/>
    </source>
</evidence>
<proteinExistence type="inferred from homology"/>
<accession>A0ABC9X124</accession>
<keyword evidence="12" id="KW-0862">Zinc</keyword>
<evidence type="ECO:0000256" key="11">
    <source>
        <dbReference type="ARBA" id="ARBA00022782"/>
    </source>
</evidence>
<keyword evidence="11" id="KW-0221">Differentiation</keyword>
<evidence type="ECO:0000256" key="15">
    <source>
        <dbReference type="ARBA" id="ARBA00075370"/>
    </source>
</evidence>
<keyword evidence="8 17" id="KW-0547">Nucleotide-binding</keyword>
<dbReference type="Gene3D" id="1.10.510.10">
    <property type="entry name" value="Transferase(Phosphotransferase) domain 1"/>
    <property type="match status" value="1"/>
</dbReference>
<dbReference type="CDD" id="cd05590">
    <property type="entry name" value="STKc_nPKC_eta"/>
    <property type="match status" value="1"/>
</dbReference>
<dbReference type="Gene3D" id="3.30.200.20">
    <property type="entry name" value="Phosphorylase Kinase, domain 1"/>
    <property type="match status" value="1"/>
</dbReference>
<dbReference type="InterPro" id="IPR002219">
    <property type="entry name" value="PKC_DAG/PE"/>
</dbReference>
<evidence type="ECO:0000256" key="2">
    <source>
        <dbReference type="ARBA" id="ARBA00012429"/>
    </source>
</evidence>
<evidence type="ECO:0000259" key="18">
    <source>
        <dbReference type="PROSITE" id="PS50011"/>
    </source>
</evidence>
<evidence type="ECO:0000256" key="8">
    <source>
        <dbReference type="ARBA" id="ARBA00022741"/>
    </source>
</evidence>
<evidence type="ECO:0000256" key="9">
    <source>
        <dbReference type="ARBA" id="ARBA00022771"/>
    </source>
</evidence>
<keyword evidence="10 21" id="KW-0418">Kinase</keyword>
<name>A0ABC9X124_GRUJA</name>
<keyword evidence="5" id="KW-0808">Transferase</keyword>